<evidence type="ECO:0000313" key="2">
    <source>
        <dbReference type="EMBL" id="KAE8418714.1"/>
    </source>
</evidence>
<proteinExistence type="predicted"/>
<sequence length="50" mass="5660">MGLRVRIPGFIRPIETQLPGLNSAASFTVFFLWFTFSVILQLHYFLSVAG</sequence>
<evidence type="ECO:0000256" key="1">
    <source>
        <dbReference type="SAM" id="Phobius"/>
    </source>
</evidence>
<gene>
    <name evidence="2" type="ORF">BDV36DRAFT_152115</name>
</gene>
<dbReference type="EMBL" id="ML735724">
    <property type="protein sequence ID" value="KAE8418714.1"/>
    <property type="molecule type" value="Genomic_DNA"/>
</dbReference>
<name>A0ABQ6WNM3_9EURO</name>
<keyword evidence="1" id="KW-1133">Transmembrane helix</keyword>
<reference evidence="2 3" key="1">
    <citation type="submission" date="2019-04" db="EMBL/GenBank/DDBJ databases">
        <authorList>
            <consortium name="DOE Joint Genome Institute"/>
            <person name="Mondo S."/>
            <person name="Kjaerbolling I."/>
            <person name="Vesth T."/>
            <person name="Frisvad J.C."/>
            <person name="Nybo J.L."/>
            <person name="Theobald S."/>
            <person name="Kildgaard S."/>
            <person name="Isbrandt T."/>
            <person name="Kuo A."/>
            <person name="Sato A."/>
            <person name="Lyhne E.K."/>
            <person name="Kogle M.E."/>
            <person name="Wiebenga A."/>
            <person name="Kun R.S."/>
            <person name="Lubbers R.J."/>
            <person name="Makela M.R."/>
            <person name="Barry K."/>
            <person name="Chovatia M."/>
            <person name="Clum A."/>
            <person name="Daum C."/>
            <person name="Haridas S."/>
            <person name="He G."/>
            <person name="LaButti K."/>
            <person name="Lipzen A."/>
            <person name="Riley R."/>
            <person name="Salamov A."/>
            <person name="Simmons B.A."/>
            <person name="Magnuson J.K."/>
            <person name="Henrissat B."/>
            <person name="Mortensen U.H."/>
            <person name="Larsen T.O."/>
            <person name="Devries R.P."/>
            <person name="Grigoriev I.V."/>
            <person name="Machida M."/>
            <person name="Baker S.E."/>
            <person name="Andersen M.R."/>
            <person name="Cantor M.N."/>
            <person name="Hua S.X."/>
        </authorList>
    </citation>
    <scope>NUCLEOTIDE SEQUENCE [LARGE SCALE GENOMIC DNA]</scope>
    <source>
        <strain evidence="2 3">CBS 117616</strain>
    </source>
</reference>
<feature type="transmembrane region" description="Helical" evidence="1">
    <location>
        <begin position="21"/>
        <end position="46"/>
    </location>
</feature>
<evidence type="ECO:0000313" key="3">
    <source>
        <dbReference type="Proteomes" id="UP000325395"/>
    </source>
</evidence>
<keyword evidence="3" id="KW-1185">Reference proteome</keyword>
<keyword evidence="1" id="KW-0472">Membrane</keyword>
<accession>A0ABQ6WNM3</accession>
<keyword evidence="1" id="KW-0812">Transmembrane</keyword>
<dbReference type="Proteomes" id="UP000325395">
    <property type="component" value="Unassembled WGS sequence"/>
</dbReference>
<organism evidence="2 3">
    <name type="scientific">Aspergillus pseudocaelatus</name>
    <dbReference type="NCBI Taxonomy" id="1825620"/>
    <lineage>
        <taxon>Eukaryota</taxon>
        <taxon>Fungi</taxon>
        <taxon>Dikarya</taxon>
        <taxon>Ascomycota</taxon>
        <taxon>Pezizomycotina</taxon>
        <taxon>Eurotiomycetes</taxon>
        <taxon>Eurotiomycetidae</taxon>
        <taxon>Eurotiales</taxon>
        <taxon>Aspergillaceae</taxon>
        <taxon>Aspergillus</taxon>
        <taxon>Aspergillus subgen. Circumdati</taxon>
    </lineage>
</organism>
<protein>
    <submittedName>
        <fullName evidence="2">Uncharacterized protein</fullName>
    </submittedName>
</protein>